<dbReference type="Pfam" id="PF01868">
    <property type="entry name" value="RNase_P-MRP_p29"/>
    <property type="match status" value="1"/>
</dbReference>
<gene>
    <name evidence="3" type="ORF">CANINC_004435</name>
</gene>
<dbReference type="AlphaFoldDB" id="A0A4T0WVI3"/>
<dbReference type="GO" id="GO:0005634">
    <property type="term" value="C:nucleus"/>
    <property type="evidence" value="ECO:0007669"/>
    <property type="project" value="UniProtKB-SubCell"/>
</dbReference>
<comment type="caution">
    <text evidence="3">The sequence shown here is derived from an EMBL/GenBank/DDBJ whole genome shotgun (WGS) entry which is preliminary data.</text>
</comment>
<keyword evidence="4" id="KW-1185">Reference proteome</keyword>
<dbReference type="GO" id="GO:0033204">
    <property type="term" value="F:ribonuclease P RNA binding"/>
    <property type="evidence" value="ECO:0007669"/>
    <property type="project" value="InterPro"/>
</dbReference>
<evidence type="ECO:0000313" key="4">
    <source>
        <dbReference type="Proteomes" id="UP000307173"/>
    </source>
</evidence>
<dbReference type="InterPro" id="IPR023534">
    <property type="entry name" value="Rof/RNase_P-like"/>
</dbReference>
<dbReference type="PANTHER" id="PTHR13348:SF0">
    <property type="entry name" value="RIBONUCLEASE P PROTEIN SUBUNIT P29"/>
    <property type="match status" value="1"/>
</dbReference>
<organism evidence="3 4">
    <name type="scientific">Pichia inconspicua</name>
    <dbReference type="NCBI Taxonomy" id="52247"/>
    <lineage>
        <taxon>Eukaryota</taxon>
        <taxon>Fungi</taxon>
        <taxon>Dikarya</taxon>
        <taxon>Ascomycota</taxon>
        <taxon>Saccharomycotina</taxon>
        <taxon>Pichiomycetes</taxon>
        <taxon>Pichiales</taxon>
        <taxon>Pichiaceae</taxon>
        <taxon>Pichia</taxon>
    </lineage>
</organism>
<dbReference type="STRING" id="52247.A0A4T0WVI3"/>
<protein>
    <submittedName>
        <fullName evidence="3">Uncharacterized protein</fullName>
    </submittedName>
</protein>
<accession>A0A4T0WVI3</accession>
<evidence type="ECO:0000313" key="3">
    <source>
        <dbReference type="EMBL" id="TID14764.1"/>
    </source>
</evidence>
<dbReference type="SMART" id="SM00538">
    <property type="entry name" value="POP4"/>
    <property type="match status" value="1"/>
</dbReference>
<dbReference type="Proteomes" id="UP000307173">
    <property type="component" value="Unassembled WGS sequence"/>
</dbReference>
<comment type="subcellular location">
    <subcellularLocation>
        <location evidence="1">Nucleus</location>
    </subcellularLocation>
</comment>
<evidence type="ECO:0000256" key="1">
    <source>
        <dbReference type="ARBA" id="ARBA00004123"/>
    </source>
</evidence>
<comment type="similarity">
    <text evidence="2">Belongs to the eukaryotic/archaeal RNase P protein component 1 family.</text>
</comment>
<evidence type="ECO:0000256" key="2">
    <source>
        <dbReference type="ARBA" id="ARBA00006181"/>
    </source>
</evidence>
<dbReference type="InterPro" id="IPR036980">
    <property type="entry name" value="RNase_P/MRP_Rpp29_sf"/>
</dbReference>
<dbReference type="InterPro" id="IPR002730">
    <property type="entry name" value="Rpp29/RNP1"/>
</dbReference>
<dbReference type="OrthoDB" id="124041at2759"/>
<dbReference type="SUPFAM" id="SSF101744">
    <property type="entry name" value="Rof/RNase P subunit-like"/>
    <property type="match status" value="1"/>
</dbReference>
<dbReference type="PANTHER" id="PTHR13348">
    <property type="entry name" value="RIBONUCLEASE P SUBUNIT P29"/>
    <property type="match status" value="1"/>
</dbReference>
<dbReference type="GO" id="GO:0001682">
    <property type="term" value="P:tRNA 5'-leader removal"/>
    <property type="evidence" value="ECO:0007669"/>
    <property type="project" value="InterPro"/>
</dbReference>
<dbReference type="Gene3D" id="2.30.30.210">
    <property type="entry name" value="Ribonuclease P/MRP, subunit p29"/>
    <property type="match status" value="1"/>
</dbReference>
<dbReference type="GO" id="GO:0030677">
    <property type="term" value="C:ribonuclease P complex"/>
    <property type="evidence" value="ECO:0007669"/>
    <property type="project" value="InterPro"/>
</dbReference>
<dbReference type="GO" id="GO:0000172">
    <property type="term" value="C:ribonuclease MRP complex"/>
    <property type="evidence" value="ECO:0007669"/>
    <property type="project" value="InterPro"/>
</dbReference>
<reference evidence="3 4" key="1">
    <citation type="journal article" date="2019" name="Front. Genet.">
        <title>Whole-Genome Sequencing of the Opportunistic Yeast Pathogen Candida inconspicua Uncovers Its Hybrid Origin.</title>
        <authorList>
            <person name="Mixao V."/>
            <person name="Hansen A.P."/>
            <person name="Saus E."/>
            <person name="Boekhout T."/>
            <person name="Lass-Florl C."/>
            <person name="Gabaldon T."/>
        </authorList>
    </citation>
    <scope>NUCLEOTIDE SEQUENCE [LARGE SCALE GENOMIC DNA]</scope>
    <source>
        <strain evidence="3 4">CBS 180</strain>
    </source>
</reference>
<dbReference type="InterPro" id="IPR016848">
    <property type="entry name" value="RNase_P/MRP_Rpp29-subunit"/>
</dbReference>
<name>A0A4T0WVI3_9ASCO</name>
<dbReference type="EMBL" id="SELW01000657">
    <property type="protein sequence ID" value="TID14764.1"/>
    <property type="molecule type" value="Genomic_DNA"/>
</dbReference>
<dbReference type="GO" id="GO:0006364">
    <property type="term" value="P:rRNA processing"/>
    <property type="evidence" value="ECO:0007669"/>
    <property type="project" value="TreeGrafter"/>
</dbReference>
<proteinExistence type="inferred from homology"/>
<sequence length="278" mass="32214">MIGKTKRWFNQSGKLLKFLEERYSFTGPQKNYLVLESTEGNEYKTESQKQEAKKLDSNDISKHAVKPQINKFDPSRTKSEFKKLIRETLKKQNGIAKKLHKLSKVRPEVLENDVKDLKICKELLFVEDFLEMHNLWKNYMKDLIKDCKTIDLVTARLAVAEFIGASFKVLHSSCPENIGLEGIVIWESKTYILLIVPRKNNWKVNVPNNLLTIPYTAKDCIGGLRMVPKKATRFVFDIEIDDGDDILSFEFIGDRMSIKSLDRANKKFKSHNVEDIEI</sequence>